<dbReference type="AlphaFoldDB" id="A0AAD9I8N0"/>
<feature type="signal peptide" evidence="2">
    <location>
        <begin position="1"/>
        <end position="20"/>
    </location>
</feature>
<evidence type="ECO:0000256" key="1">
    <source>
        <dbReference type="SAM" id="MobiDB-lite"/>
    </source>
</evidence>
<comment type="caution">
    <text evidence="3">The sequence shown here is derived from an EMBL/GenBank/DDBJ whole genome shotgun (WGS) entry which is preliminary data.</text>
</comment>
<dbReference type="Proteomes" id="UP001217918">
    <property type="component" value="Unassembled WGS sequence"/>
</dbReference>
<evidence type="ECO:0008006" key="5">
    <source>
        <dbReference type="Google" id="ProtNLM"/>
    </source>
</evidence>
<evidence type="ECO:0000313" key="3">
    <source>
        <dbReference type="EMBL" id="KAK2073221.1"/>
    </source>
</evidence>
<organism evidence="3 4">
    <name type="scientific">Phyllachora maydis</name>
    <dbReference type="NCBI Taxonomy" id="1825666"/>
    <lineage>
        <taxon>Eukaryota</taxon>
        <taxon>Fungi</taxon>
        <taxon>Dikarya</taxon>
        <taxon>Ascomycota</taxon>
        <taxon>Pezizomycotina</taxon>
        <taxon>Sordariomycetes</taxon>
        <taxon>Sordariomycetidae</taxon>
        <taxon>Phyllachorales</taxon>
        <taxon>Phyllachoraceae</taxon>
        <taxon>Phyllachora</taxon>
    </lineage>
</organism>
<feature type="region of interest" description="Disordered" evidence="1">
    <location>
        <begin position="134"/>
        <end position="161"/>
    </location>
</feature>
<keyword evidence="4" id="KW-1185">Reference proteome</keyword>
<gene>
    <name evidence="3" type="ORF">P8C59_007516</name>
</gene>
<sequence>MKPLHIPLLPFLLSLPPGLAVPALHYNTPYSTAHITSRVSQLRQHRRATTSSCTNTSLAALVWTAQDVSFGWTQTFSTPAHSVAEGFVAFRLRNPATGAHDVEACRAYGFDEGLAQSFDGSTWYGCSGEPAGDADAGAWRDDDDDDDDDDEARGRRGGYSNARRAVGSGSAAFRFTEATGRVDVNQTWACAEVSEGGGVREVNFFNATGTANVSLSCTTATYQNPNWTMGQIFSQKSMTCGPANMSIYPVRISAWSAMSDDGLGAGLGRDAWAT</sequence>
<reference evidence="3" key="1">
    <citation type="journal article" date="2023" name="Mol. Plant Microbe Interact.">
        <title>Elucidating the Obligate Nature and Biological Capacity of an Invasive Fungal Corn Pathogen.</title>
        <authorList>
            <person name="MacCready J.S."/>
            <person name="Roggenkamp E.M."/>
            <person name="Gdanetz K."/>
            <person name="Chilvers M.I."/>
        </authorList>
    </citation>
    <scope>NUCLEOTIDE SEQUENCE</scope>
    <source>
        <strain evidence="3">PM02</strain>
    </source>
</reference>
<feature type="chain" id="PRO_5042172452" description="AA1-like domain-containing protein" evidence="2">
    <location>
        <begin position="21"/>
        <end position="274"/>
    </location>
</feature>
<accession>A0AAD9I8N0</accession>
<keyword evidence="2" id="KW-0732">Signal</keyword>
<evidence type="ECO:0000256" key="2">
    <source>
        <dbReference type="SAM" id="SignalP"/>
    </source>
</evidence>
<feature type="compositionally biased region" description="Acidic residues" evidence="1">
    <location>
        <begin position="141"/>
        <end position="151"/>
    </location>
</feature>
<protein>
    <recommendedName>
        <fullName evidence="5">AA1-like domain-containing protein</fullName>
    </recommendedName>
</protein>
<name>A0AAD9I8N0_9PEZI</name>
<evidence type="ECO:0000313" key="4">
    <source>
        <dbReference type="Proteomes" id="UP001217918"/>
    </source>
</evidence>
<proteinExistence type="predicted"/>
<dbReference type="EMBL" id="JAQQPM010000006">
    <property type="protein sequence ID" value="KAK2073221.1"/>
    <property type="molecule type" value="Genomic_DNA"/>
</dbReference>